<dbReference type="PROSITE" id="PS51387">
    <property type="entry name" value="FAD_PCMH"/>
    <property type="match status" value="1"/>
</dbReference>
<dbReference type="InterPro" id="IPR016166">
    <property type="entry name" value="FAD-bd_PCMH"/>
</dbReference>
<protein>
    <submittedName>
        <fullName evidence="5">FAD/FMN-containing isoamyl alcohol oxidase-like protein MreA</fullName>
    </submittedName>
</protein>
<name>A0ABQ0GGS8_9PEZI</name>
<proteinExistence type="inferred from homology"/>
<reference evidence="5 6" key="1">
    <citation type="submission" date="2024-09" db="EMBL/GenBank/DDBJ databases">
        <title>Itraconazole resistance in Madurella fahalii resulting from another homologue of gene encoding cytochrome P450 14-alpha sterol demethylase (CYP51).</title>
        <authorList>
            <person name="Yoshioka I."/>
            <person name="Fahal A.H."/>
            <person name="Kaneko S."/>
            <person name="Yaguchi T."/>
        </authorList>
    </citation>
    <scope>NUCLEOTIDE SEQUENCE [LARGE SCALE GENOMIC DNA]</scope>
    <source>
        <strain evidence="5 6">IFM 68171</strain>
    </source>
</reference>
<dbReference type="Pfam" id="PF01565">
    <property type="entry name" value="FAD_binding_4"/>
    <property type="match status" value="1"/>
</dbReference>
<evidence type="ECO:0000259" key="4">
    <source>
        <dbReference type="PROSITE" id="PS51387"/>
    </source>
</evidence>
<dbReference type="Gene3D" id="3.30.465.10">
    <property type="match status" value="2"/>
</dbReference>
<feature type="chain" id="PRO_5045827549" evidence="3">
    <location>
        <begin position="29"/>
        <end position="644"/>
    </location>
</feature>
<dbReference type="PANTHER" id="PTHR13878:SF91">
    <property type="entry name" value="FAD BINDING DOMAIN PROTEIN (AFU_ORTHOLOGUE AFUA_6G12070)-RELATED"/>
    <property type="match status" value="1"/>
</dbReference>
<evidence type="ECO:0000313" key="6">
    <source>
        <dbReference type="Proteomes" id="UP001628179"/>
    </source>
</evidence>
<evidence type="ECO:0000256" key="3">
    <source>
        <dbReference type="SAM" id="SignalP"/>
    </source>
</evidence>
<dbReference type="GeneID" id="98177842"/>
<dbReference type="Pfam" id="PF08031">
    <property type="entry name" value="BBE"/>
    <property type="match status" value="1"/>
</dbReference>
<evidence type="ECO:0000313" key="5">
    <source>
        <dbReference type="EMBL" id="GAB1316889.1"/>
    </source>
</evidence>
<dbReference type="SUPFAM" id="SSF56176">
    <property type="entry name" value="FAD-binding/transporter-associated domain-like"/>
    <property type="match status" value="1"/>
</dbReference>
<evidence type="ECO:0000256" key="1">
    <source>
        <dbReference type="ARBA" id="ARBA00005466"/>
    </source>
</evidence>
<dbReference type="InterPro" id="IPR012951">
    <property type="entry name" value="BBE"/>
</dbReference>
<dbReference type="EMBL" id="BAAFSV010000004">
    <property type="protein sequence ID" value="GAB1316889.1"/>
    <property type="molecule type" value="Genomic_DNA"/>
</dbReference>
<dbReference type="InterPro" id="IPR036318">
    <property type="entry name" value="FAD-bd_PCMH-like_sf"/>
</dbReference>
<comment type="caution">
    <text evidence="5">The sequence shown here is derived from an EMBL/GenBank/DDBJ whole genome shotgun (WGS) entry which is preliminary data.</text>
</comment>
<keyword evidence="3" id="KW-0732">Signal</keyword>
<accession>A0ABQ0GGS8</accession>
<sequence length="644" mass="70377">MMQRVYSLSGVVIAILLSTVTAPDTVRAAPSQPLFGYEQESLTEDGLQRLIETIATADNAHLFVFDDGSAVDPERLKSGACKVFPGDDQWPSQSTWDTFDKLLGGALIKTVPLAAPCYRNLGVYDAEKCQAVRDSFFNQYTHENDPTSIFWPLYQGRTCMPTDDPDSGTCTHGGYPVYAVNISNVGQIQLAINFARNANLRLVIKNTGHCYLGKSSGAGALSIWTHNLKDITFYDHLDIAGYSGPALKVGAGVTVREVYEAAHENGVSALGGICESVGYAGGYVAGGGHTPLSGMYGMAADHVMALEVVTADGRFITVSPEENKDLFWAMRGGGGGTFGVVTSIIIRVHPKVPVVTSTFSFGTSDTVSADAFWEAMRTYFSLFIPFTDAGTYSWFVLSSPGDGSHSFSMEPFFAPNHTIESFNALVKPWFDKLRELGIPFTPNTTYHDAYYPAYASTWGSDVLLNGAGRVSVPGNRLLPRGNWEDPAKFNATFAVIRKHCELGRVLMGYHQAPRNRAYAENAVSSAFRHVVCFLILSAIRLPPNPTTAEVSAASKVMRDEIIPSFRAISPESEFGGAYLNEANVDEPQWQSTFYGEQYPLLWELKKKWDPKQVFYATTAVGSEGWEVRDGEQGVQTQNGRLCRV</sequence>
<dbReference type="InterPro" id="IPR016169">
    <property type="entry name" value="FAD-bd_PCMH_sub2"/>
</dbReference>
<dbReference type="InterPro" id="IPR006094">
    <property type="entry name" value="Oxid_FAD_bind_N"/>
</dbReference>
<feature type="domain" description="FAD-binding PCMH-type" evidence="4">
    <location>
        <begin position="172"/>
        <end position="351"/>
    </location>
</feature>
<dbReference type="RefSeq" id="XP_070918620.1">
    <property type="nucleotide sequence ID" value="XM_071062519.1"/>
</dbReference>
<keyword evidence="6" id="KW-1185">Reference proteome</keyword>
<dbReference type="PANTHER" id="PTHR13878">
    <property type="entry name" value="GULONOLACTONE OXIDASE"/>
    <property type="match status" value="1"/>
</dbReference>
<comment type="similarity">
    <text evidence="1">Belongs to the oxygen-dependent FAD-linked oxidoreductase family.</text>
</comment>
<evidence type="ECO:0000256" key="2">
    <source>
        <dbReference type="ARBA" id="ARBA00023002"/>
    </source>
</evidence>
<feature type="signal peptide" evidence="3">
    <location>
        <begin position="1"/>
        <end position="28"/>
    </location>
</feature>
<organism evidence="5 6">
    <name type="scientific">Madurella fahalii</name>
    <dbReference type="NCBI Taxonomy" id="1157608"/>
    <lineage>
        <taxon>Eukaryota</taxon>
        <taxon>Fungi</taxon>
        <taxon>Dikarya</taxon>
        <taxon>Ascomycota</taxon>
        <taxon>Pezizomycotina</taxon>
        <taxon>Sordariomycetes</taxon>
        <taxon>Sordariomycetidae</taxon>
        <taxon>Sordariales</taxon>
        <taxon>Sordariales incertae sedis</taxon>
        <taxon>Madurella</taxon>
    </lineage>
</organism>
<keyword evidence="2" id="KW-0560">Oxidoreductase</keyword>
<dbReference type="Proteomes" id="UP001628179">
    <property type="component" value="Unassembled WGS sequence"/>
</dbReference>
<dbReference type="InterPro" id="IPR050432">
    <property type="entry name" value="FAD-linked_Oxidoreductases_BP"/>
</dbReference>
<gene>
    <name evidence="5" type="ORF">MFIFM68171_07099</name>
</gene>